<dbReference type="Proteomes" id="UP001292094">
    <property type="component" value="Unassembled WGS sequence"/>
</dbReference>
<name>A0AAE1U9Y1_9EUCA</name>
<dbReference type="EMBL" id="JAWZYT010001555">
    <property type="protein sequence ID" value="KAK4311104.1"/>
    <property type="molecule type" value="Genomic_DNA"/>
</dbReference>
<sequence length="222" mass="23981">MSSTGDGVFTLLCSVVGTSDGRVPPSKYPPSLMLSVVPSHWTVSLVCSEVVLKTEVLVAGAWESEDRPMAVRFITPVPTRVPTTTEPGIFHASPIRQAVTELVLGDTLAAVASKLSVRVGTHCKTHMETGIRELLPDPLSVVDADASCFKVGGFKEVLDKEYKTGWWIKDSELNTEPKSDARITQHNSAQLVKVHSQLVQLASSEPSQQSILPSHFVVTGSY</sequence>
<accession>A0AAE1U9Y1</accession>
<evidence type="ECO:0000313" key="1">
    <source>
        <dbReference type="EMBL" id="KAK4311104.1"/>
    </source>
</evidence>
<dbReference type="AlphaFoldDB" id="A0AAE1U9Y1"/>
<protein>
    <submittedName>
        <fullName evidence="1">Uncharacterized protein</fullName>
    </submittedName>
</protein>
<reference evidence="1" key="1">
    <citation type="submission" date="2023-11" db="EMBL/GenBank/DDBJ databases">
        <title>Genome assemblies of two species of porcelain crab, Petrolisthes cinctipes and Petrolisthes manimaculis (Anomura: Porcellanidae).</title>
        <authorList>
            <person name="Angst P."/>
        </authorList>
    </citation>
    <scope>NUCLEOTIDE SEQUENCE</scope>
    <source>
        <strain evidence="1">PB745_02</strain>
        <tissue evidence="1">Gill</tissue>
    </source>
</reference>
<gene>
    <name evidence="1" type="ORF">Pmani_017381</name>
</gene>
<organism evidence="1 2">
    <name type="scientific">Petrolisthes manimaculis</name>
    <dbReference type="NCBI Taxonomy" id="1843537"/>
    <lineage>
        <taxon>Eukaryota</taxon>
        <taxon>Metazoa</taxon>
        <taxon>Ecdysozoa</taxon>
        <taxon>Arthropoda</taxon>
        <taxon>Crustacea</taxon>
        <taxon>Multicrustacea</taxon>
        <taxon>Malacostraca</taxon>
        <taxon>Eumalacostraca</taxon>
        <taxon>Eucarida</taxon>
        <taxon>Decapoda</taxon>
        <taxon>Pleocyemata</taxon>
        <taxon>Anomura</taxon>
        <taxon>Galatheoidea</taxon>
        <taxon>Porcellanidae</taxon>
        <taxon>Petrolisthes</taxon>
    </lineage>
</organism>
<keyword evidence="2" id="KW-1185">Reference proteome</keyword>
<comment type="caution">
    <text evidence="1">The sequence shown here is derived from an EMBL/GenBank/DDBJ whole genome shotgun (WGS) entry which is preliminary data.</text>
</comment>
<evidence type="ECO:0000313" key="2">
    <source>
        <dbReference type="Proteomes" id="UP001292094"/>
    </source>
</evidence>
<proteinExistence type="predicted"/>